<protein>
    <submittedName>
        <fullName evidence="1">FIBP-like protein</fullName>
    </submittedName>
</protein>
<dbReference type="PANTHER" id="PTHR13223">
    <property type="entry name" value="ACIDIC FIBROBLAST GROWTH FACTOR INTRACELLULAR BINDING PROTEIN"/>
    <property type="match status" value="1"/>
</dbReference>
<evidence type="ECO:0000313" key="2">
    <source>
        <dbReference type="Proteomes" id="UP001164746"/>
    </source>
</evidence>
<dbReference type="PANTHER" id="PTHR13223:SF2">
    <property type="entry name" value="ACIDIC FIBROBLAST GROWTH FACTOR INTRACELLULAR-BINDING PROTEIN"/>
    <property type="match status" value="1"/>
</dbReference>
<accession>A0ABY7FGG4</accession>
<dbReference type="Proteomes" id="UP001164746">
    <property type="component" value="Chromosome 11"/>
</dbReference>
<proteinExistence type="predicted"/>
<dbReference type="InterPro" id="IPR008614">
    <property type="entry name" value="FIBP"/>
</dbReference>
<dbReference type="Pfam" id="PF05427">
    <property type="entry name" value="FIBP"/>
    <property type="match status" value="1"/>
</dbReference>
<evidence type="ECO:0000313" key="1">
    <source>
        <dbReference type="EMBL" id="WAR18326.1"/>
    </source>
</evidence>
<keyword evidence="2" id="KW-1185">Reference proteome</keyword>
<gene>
    <name evidence="1" type="ORF">MAR_000164</name>
</gene>
<reference evidence="1" key="1">
    <citation type="submission" date="2022-11" db="EMBL/GenBank/DDBJ databases">
        <title>Centuries of genome instability and evolution in soft-shell clam transmissible cancer (bioRxiv).</title>
        <authorList>
            <person name="Hart S.F.M."/>
            <person name="Yonemitsu M.A."/>
            <person name="Giersch R.M."/>
            <person name="Beal B.F."/>
            <person name="Arriagada G."/>
            <person name="Davis B.W."/>
            <person name="Ostrander E.A."/>
            <person name="Goff S.P."/>
            <person name="Metzger M.J."/>
        </authorList>
    </citation>
    <scope>NUCLEOTIDE SEQUENCE</scope>
    <source>
        <strain evidence="1">MELC-2E11</strain>
        <tissue evidence="1">Siphon/mantle</tissue>
    </source>
</reference>
<sequence>MLQYDSEASQKDTALVSMFNDKIPQGTHLLELCEHPEDNHVSQLRRRTQQSYVIQESPENEFYKKILTYAVHVNKANGKKFKNSRIISAFYLSDTCKFSSVSVIDHLSTSAAAQHIVKSYVDVFVGNYIVIDFELYDLWLNGLPAHECAVTLQQRGVLQSTGARFDELLSDTKDSFRLYASLEQLLKCPTKFGNQSVYQIDPETQKTLIDKYYKSDDVVIRELLGRKLSTRNRNNLDDVSEKTKVPLRSCCRQFDNVKRVFKTVEEMPGSLEKNIKTLFCLSSDKLAKKYAAIVFMTNHRFETTKKRLSHLTFDDFMYCAELMITNWSYSAAECDNHEDMDVDLDRSFLQDLRELKILTDKQHLDEHKMYVMNSLKTSLIKKKHSSLEDNYKATSKTIISLAYGLNHSKEVRNFFSDVIEEVIEPFMNTGWTYEDMKTFLQMYKDAVNILTFIY</sequence>
<name>A0ABY7FGG4_MYAAR</name>
<organism evidence="1 2">
    <name type="scientific">Mya arenaria</name>
    <name type="common">Soft-shell clam</name>
    <dbReference type="NCBI Taxonomy" id="6604"/>
    <lineage>
        <taxon>Eukaryota</taxon>
        <taxon>Metazoa</taxon>
        <taxon>Spiralia</taxon>
        <taxon>Lophotrochozoa</taxon>
        <taxon>Mollusca</taxon>
        <taxon>Bivalvia</taxon>
        <taxon>Autobranchia</taxon>
        <taxon>Heteroconchia</taxon>
        <taxon>Euheterodonta</taxon>
        <taxon>Imparidentia</taxon>
        <taxon>Neoheterodontei</taxon>
        <taxon>Myida</taxon>
        <taxon>Myoidea</taxon>
        <taxon>Myidae</taxon>
        <taxon>Mya</taxon>
    </lineage>
</organism>
<dbReference type="EMBL" id="CP111022">
    <property type="protein sequence ID" value="WAR18326.1"/>
    <property type="molecule type" value="Genomic_DNA"/>
</dbReference>